<reference evidence="1 2" key="1">
    <citation type="journal article" date="2024" name="Plant Biotechnol. J.">
        <title>Dendrobium thyrsiflorum genome and its molecular insights into genes involved in important horticultural traits.</title>
        <authorList>
            <person name="Chen B."/>
            <person name="Wang J.Y."/>
            <person name="Zheng P.J."/>
            <person name="Li K.L."/>
            <person name="Liang Y.M."/>
            <person name="Chen X.F."/>
            <person name="Zhang C."/>
            <person name="Zhao X."/>
            <person name="He X."/>
            <person name="Zhang G.Q."/>
            <person name="Liu Z.J."/>
            <person name="Xu Q."/>
        </authorList>
    </citation>
    <scope>NUCLEOTIDE SEQUENCE [LARGE SCALE GENOMIC DNA]</scope>
    <source>
        <strain evidence="1">GZMU011</strain>
    </source>
</reference>
<protein>
    <submittedName>
        <fullName evidence="1">Uncharacterized protein</fullName>
    </submittedName>
</protein>
<dbReference type="AlphaFoldDB" id="A0ABD0VGF6"/>
<organism evidence="1 2">
    <name type="scientific">Dendrobium thyrsiflorum</name>
    <name type="common">Pinecone-like raceme dendrobium</name>
    <name type="synonym">Orchid</name>
    <dbReference type="NCBI Taxonomy" id="117978"/>
    <lineage>
        <taxon>Eukaryota</taxon>
        <taxon>Viridiplantae</taxon>
        <taxon>Streptophyta</taxon>
        <taxon>Embryophyta</taxon>
        <taxon>Tracheophyta</taxon>
        <taxon>Spermatophyta</taxon>
        <taxon>Magnoliopsida</taxon>
        <taxon>Liliopsida</taxon>
        <taxon>Asparagales</taxon>
        <taxon>Orchidaceae</taxon>
        <taxon>Epidendroideae</taxon>
        <taxon>Malaxideae</taxon>
        <taxon>Dendrobiinae</taxon>
        <taxon>Dendrobium</taxon>
    </lineage>
</organism>
<gene>
    <name evidence="1" type="ORF">M5K25_004726</name>
</gene>
<name>A0ABD0VGF6_DENTH</name>
<evidence type="ECO:0000313" key="1">
    <source>
        <dbReference type="EMBL" id="KAL0923943.1"/>
    </source>
</evidence>
<comment type="caution">
    <text evidence="1">The sequence shown here is derived from an EMBL/GenBank/DDBJ whole genome shotgun (WGS) entry which is preliminary data.</text>
</comment>
<dbReference type="Proteomes" id="UP001552299">
    <property type="component" value="Unassembled WGS sequence"/>
</dbReference>
<proteinExistence type="predicted"/>
<sequence length="111" mass="12234">MLEPKISLPTAVLRSQPLSPLPELHLTSPHLIACKQKAVGGPIVQQLISTGFEYRKNQMNLQNTPITIQLGHSASIQLAITIINNGSFRDPIQFGGLVFFYSYCKGCHRSC</sequence>
<keyword evidence="2" id="KW-1185">Reference proteome</keyword>
<evidence type="ECO:0000313" key="2">
    <source>
        <dbReference type="Proteomes" id="UP001552299"/>
    </source>
</evidence>
<dbReference type="EMBL" id="JANQDX010000005">
    <property type="protein sequence ID" value="KAL0923943.1"/>
    <property type="molecule type" value="Genomic_DNA"/>
</dbReference>
<accession>A0ABD0VGF6</accession>